<comment type="catalytic activity">
    <reaction evidence="11 12">
        <text>tRNA(Ser) + L-serine + ATP = L-seryl-tRNA(Ser) + AMP + diphosphate + H(+)</text>
        <dbReference type="Rhea" id="RHEA:12292"/>
        <dbReference type="Rhea" id="RHEA-COMP:9669"/>
        <dbReference type="Rhea" id="RHEA-COMP:9703"/>
        <dbReference type="ChEBI" id="CHEBI:15378"/>
        <dbReference type="ChEBI" id="CHEBI:30616"/>
        <dbReference type="ChEBI" id="CHEBI:33019"/>
        <dbReference type="ChEBI" id="CHEBI:33384"/>
        <dbReference type="ChEBI" id="CHEBI:78442"/>
        <dbReference type="ChEBI" id="CHEBI:78533"/>
        <dbReference type="ChEBI" id="CHEBI:456215"/>
        <dbReference type="EC" id="6.1.1.11"/>
    </reaction>
</comment>
<comment type="function">
    <text evidence="12">Catalyzes the attachment of serine to tRNA(Ser). Is also able to aminoacylate tRNA(Sec) with serine, to form the misacylated tRNA L-seryl-tRNA(Sec), which will be further converted into selenocysteinyl-tRNA(Sec).</text>
</comment>
<comment type="catalytic activity">
    <reaction evidence="10 12">
        <text>tRNA(Sec) + L-serine + ATP = L-seryl-tRNA(Sec) + AMP + diphosphate + H(+)</text>
        <dbReference type="Rhea" id="RHEA:42580"/>
        <dbReference type="Rhea" id="RHEA-COMP:9742"/>
        <dbReference type="Rhea" id="RHEA-COMP:10128"/>
        <dbReference type="ChEBI" id="CHEBI:15378"/>
        <dbReference type="ChEBI" id="CHEBI:30616"/>
        <dbReference type="ChEBI" id="CHEBI:33019"/>
        <dbReference type="ChEBI" id="CHEBI:33384"/>
        <dbReference type="ChEBI" id="CHEBI:78442"/>
        <dbReference type="ChEBI" id="CHEBI:78533"/>
        <dbReference type="ChEBI" id="CHEBI:456215"/>
        <dbReference type="EC" id="6.1.1.11"/>
    </reaction>
</comment>
<dbReference type="SUPFAM" id="SSF46589">
    <property type="entry name" value="tRNA-binding arm"/>
    <property type="match status" value="1"/>
</dbReference>
<feature type="region of interest" description="Disordered" evidence="15">
    <location>
        <begin position="42"/>
        <end position="63"/>
    </location>
</feature>
<dbReference type="HAMAP" id="MF_00176">
    <property type="entry name" value="Ser_tRNA_synth_type1"/>
    <property type="match status" value="1"/>
</dbReference>
<dbReference type="InterPro" id="IPR006195">
    <property type="entry name" value="aa-tRNA-synth_II"/>
</dbReference>
<evidence type="ECO:0000256" key="3">
    <source>
        <dbReference type="ARBA" id="ARBA00010728"/>
    </source>
</evidence>
<organism evidence="17 18">
    <name type="scientific">Novosphingobium resinovorum</name>
    <dbReference type="NCBI Taxonomy" id="158500"/>
    <lineage>
        <taxon>Bacteria</taxon>
        <taxon>Pseudomonadati</taxon>
        <taxon>Pseudomonadota</taxon>
        <taxon>Alphaproteobacteria</taxon>
        <taxon>Sphingomonadales</taxon>
        <taxon>Sphingomonadaceae</taxon>
        <taxon>Novosphingobium</taxon>
    </lineage>
</organism>
<keyword evidence="8 12" id="KW-0648">Protein biosynthesis</keyword>
<protein>
    <recommendedName>
        <fullName evidence="12">Serine--tRNA ligase</fullName>
        <ecNumber evidence="12">6.1.1.11</ecNumber>
    </recommendedName>
    <alternativeName>
        <fullName evidence="12">Seryl-tRNA synthetase</fullName>
        <shortName evidence="12">SerRS</shortName>
    </alternativeName>
    <alternativeName>
        <fullName evidence="12">Seryl-tRNA(Ser/Sec) synthetase</fullName>
    </alternativeName>
</protein>
<feature type="binding site" evidence="13">
    <location>
        <position position="261"/>
    </location>
    <ligand>
        <name>L-serine</name>
        <dbReference type="ChEBI" id="CHEBI:33384"/>
    </ligand>
</feature>
<name>A0A031K4Y9_9SPHN</name>
<dbReference type="NCBIfam" id="TIGR00414">
    <property type="entry name" value="serS"/>
    <property type="match status" value="1"/>
</dbReference>
<comment type="caution">
    <text evidence="12">Lacks conserved residue(s) required for the propagation of feature annotation.</text>
</comment>
<feature type="domain" description="Aminoacyl-transfer RNA synthetases class-II family profile" evidence="16">
    <location>
        <begin position="172"/>
        <end position="409"/>
    </location>
</feature>
<dbReference type="EMBL" id="JFYZ01000002">
    <property type="protein sequence ID" value="EZP83667.1"/>
    <property type="molecule type" value="Genomic_DNA"/>
</dbReference>
<evidence type="ECO:0000256" key="1">
    <source>
        <dbReference type="ARBA" id="ARBA00004496"/>
    </source>
</evidence>
<dbReference type="UniPathway" id="UPA00906">
    <property type="reaction ID" value="UER00895"/>
</dbReference>
<evidence type="ECO:0000256" key="13">
    <source>
        <dbReference type="PIRSR" id="PIRSR001529-1"/>
    </source>
</evidence>
<dbReference type="SUPFAM" id="SSF55681">
    <property type="entry name" value="Class II aaRS and biotin synthetases"/>
    <property type="match status" value="1"/>
</dbReference>
<keyword evidence="5 12" id="KW-0436">Ligase</keyword>
<reference evidence="17 18" key="1">
    <citation type="submission" date="2014-03" db="EMBL/GenBank/DDBJ databases">
        <title>Whole genome sequence of Novosphingobium resinovorum KF1.</title>
        <authorList>
            <person name="Gan H.M."/>
            <person name="Gan H.Y."/>
            <person name="Chew T.H."/>
            <person name="Savka M.A."/>
        </authorList>
    </citation>
    <scope>NUCLEOTIDE SEQUENCE [LARGE SCALE GENOMIC DNA]</scope>
    <source>
        <strain evidence="17 18">KF1</strain>
    </source>
</reference>
<dbReference type="Pfam" id="PF00587">
    <property type="entry name" value="tRNA-synt_2b"/>
    <property type="match status" value="1"/>
</dbReference>
<dbReference type="PANTHER" id="PTHR43697:SF1">
    <property type="entry name" value="SERINE--TRNA LIGASE"/>
    <property type="match status" value="1"/>
</dbReference>
<feature type="binding site" evidence="13">
    <location>
        <position position="382"/>
    </location>
    <ligand>
        <name>L-serine</name>
        <dbReference type="ChEBI" id="CHEBI:33384"/>
    </ligand>
</feature>
<keyword evidence="7 12" id="KW-0067">ATP-binding</keyword>
<dbReference type="eggNOG" id="COG0172">
    <property type="taxonomic scope" value="Bacteria"/>
</dbReference>
<dbReference type="AlphaFoldDB" id="A0A031K4Y9"/>
<dbReference type="GO" id="GO:0005524">
    <property type="term" value="F:ATP binding"/>
    <property type="evidence" value="ECO:0007669"/>
    <property type="project" value="UniProtKB-UniRule"/>
</dbReference>
<comment type="similarity">
    <text evidence="3 12">Belongs to the class-II aminoacyl-tRNA synthetase family. Type-1 seryl-tRNA synthetase subfamily.</text>
</comment>
<dbReference type="InterPro" id="IPR002317">
    <property type="entry name" value="Ser-tRNA-ligase_type_1"/>
</dbReference>
<comment type="caution">
    <text evidence="17">The sequence shown here is derived from an EMBL/GenBank/DDBJ whole genome shotgun (WGS) entry which is preliminary data.</text>
</comment>
<dbReference type="EC" id="6.1.1.11" evidence="12"/>
<dbReference type="Gene3D" id="1.10.287.40">
    <property type="entry name" value="Serine-tRNA synthetase, tRNA binding domain"/>
    <property type="match status" value="1"/>
</dbReference>
<dbReference type="Proteomes" id="UP000024329">
    <property type="component" value="Unassembled WGS sequence"/>
</dbReference>
<evidence type="ECO:0000256" key="12">
    <source>
        <dbReference type="HAMAP-Rule" id="MF_00176"/>
    </source>
</evidence>
<dbReference type="GO" id="GO:0005737">
    <property type="term" value="C:cytoplasm"/>
    <property type="evidence" value="ECO:0007669"/>
    <property type="project" value="UniProtKB-SubCell"/>
</dbReference>
<dbReference type="InterPro" id="IPR033729">
    <property type="entry name" value="SerRS_core"/>
</dbReference>
<evidence type="ECO:0000259" key="16">
    <source>
        <dbReference type="PROSITE" id="PS50862"/>
    </source>
</evidence>
<evidence type="ECO:0000256" key="2">
    <source>
        <dbReference type="ARBA" id="ARBA00005045"/>
    </source>
</evidence>
<evidence type="ECO:0000256" key="4">
    <source>
        <dbReference type="ARBA" id="ARBA00022490"/>
    </source>
</evidence>
<evidence type="ECO:0000256" key="6">
    <source>
        <dbReference type="ARBA" id="ARBA00022741"/>
    </source>
</evidence>
<dbReference type="STRING" id="158500.BES08_08665"/>
<evidence type="ECO:0000256" key="9">
    <source>
        <dbReference type="ARBA" id="ARBA00023146"/>
    </source>
</evidence>
<dbReference type="InterPro" id="IPR010978">
    <property type="entry name" value="tRNA-bd_arm"/>
</dbReference>
<keyword evidence="6 12" id="KW-0547">Nucleotide-binding</keyword>
<dbReference type="InterPro" id="IPR002314">
    <property type="entry name" value="aa-tRNA-synt_IIb"/>
</dbReference>
<evidence type="ECO:0000256" key="14">
    <source>
        <dbReference type="PIRSR" id="PIRSR001529-2"/>
    </source>
</evidence>
<evidence type="ECO:0000313" key="17">
    <source>
        <dbReference type="EMBL" id="EZP83667.1"/>
    </source>
</evidence>
<comment type="subunit">
    <text evidence="12">Homodimer. The tRNA molecule binds across the dimer.</text>
</comment>
<proteinExistence type="inferred from homology"/>
<dbReference type="GO" id="GO:0006434">
    <property type="term" value="P:seryl-tRNA aminoacylation"/>
    <property type="evidence" value="ECO:0007669"/>
    <property type="project" value="UniProtKB-UniRule"/>
</dbReference>
<keyword evidence="9 12" id="KW-0030">Aminoacyl-tRNA synthetase</keyword>
<feature type="binding site" evidence="12 14">
    <location>
        <begin position="348"/>
        <end position="351"/>
    </location>
    <ligand>
        <name>ATP</name>
        <dbReference type="ChEBI" id="CHEBI:30616"/>
    </ligand>
</feature>
<evidence type="ECO:0000256" key="7">
    <source>
        <dbReference type="ARBA" id="ARBA00022840"/>
    </source>
</evidence>
<evidence type="ECO:0000256" key="5">
    <source>
        <dbReference type="ARBA" id="ARBA00022598"/>
    </source>
</evidence>
<dbReference type="InterPro" id="IPR015866">
    <property type="entry name" value="Ser-tRNA-synth_1_N"/>
</dbReference>
<dbReference type="Pfam" id="PF02403">
    <property type="entry name" value="Seryl_tRNA_N"/>
    <property type="match status" value="1"/>
</dbReference>
<dbReference type="Gene3D" id="3.30.930.10">
    <property type="entry name" value="Bira Bifunctional Protein, Domain 2"/>
    <property type="match status" value="1"/>
</dbReference>
<feature type="binding site" evidence="13">
    <location>
        <position position="230"/>
    </location>
    <ligand>
        <name>L-serine</name>
        <dbReference type="ChEBI" id="CHEBI:33384"/>
    </ligand>
</feature>
<dbReference type="PRINTS" id="PR00981">
    <property type="entry name" value="TRNASYNTHSER"/>
</dbReference>
<evidence type="ECO:0000256" key="15">
    <source>
        <dbReference type="SAM" id="MobiDB-lite"/>
    </source>
</evidence>
<dbReference type="CDD" id="cd00770">
    <property type="entry name" value="SerRS_core"/>
    <property type="match status" value="1"/>
</dbReference>
<dbReference type="InterPro" id="IPR042103">
    <property type="entry name" value="SerRS_1_N_sf"/>
</dbReference>
<dbReference type="GO" id="GO:0004828">
    <property type="term" value="F:serine-tRNA ligase activity"/>
    <property type="evidence" value="ECO:0007669"/>
    <property type="project" value="UniProtKB-UniRule"/>
</dbReference>
<evidence type="ECO:0000313" key="18">
    <source>
        <dbReference type="Proteomes" id="UP000024329"/>
    </source>
</evidence>
<dbReference type="PIRSF" id="PIRSF001529">
    <property type="entry name" value="Ser-tRNA-synth_IIa"/>
    <property type="match status" value="1"/>
</dbReference>
<evidence type="ECO:0000256" key="8">
    <source>
        <dbReference type="ARBA" id="ARBA00022917"/>
    </source>
</evidence>
<dbReference type="PATRIC" id="fig|158500.4.peg.872"/>
<comment type="pathway">
    <text evidence="2 12">Aminoacyl-tRNA biosynthesis; selenocysteinyl-tRNA(Sec) biosynthesis; L-seryl-tRNA(Sec) from L-serine and tRNA(Sec): step 1/1.</text>
</comment>
<gene>
    <name evidence="12 17" type="primary">serS</name>
    <name evidence="17" type="ORF">BV97_00853</name>
</gene>
<feature type="binding site" evidence="12">
    <location>
        <begin position="230"/>
        <end position="232"/>
    </location>
    <ligand>
        <name>L-serine</name>
        <dbReference type="ChEBI" id="CHEBI:33384"/>
    </ligand>
</feature>
<evidence type="ECO:0000256" key="10">
    <source>
        <dbReference type="ARBA" id="ARBA00047929"/>
    </source>
</evidence>
<feature type="binding site" evidence="12">
    <location>
        <position position="384"/>
    </location>
    <ligand>
        <name>L-serine</name>
        <dbReference type="ChEBI" id="CHEBI:33384"/>
    </ligand>
</feature>
<keyword evidence="4 12" id="KW-0963">Cytoplasm</keyword>
<feature type="binding site" evidence="12 13">
    <location>
        <position position="284"/>
    </location>
    <ligand>
        <name>L-serine</name>
        <dbReference type="ChEBI" id="CHEBI:33384"/>
    </ligand>
</feature>
<dbReference type="InterPro" id="IPR045864">
    <property type="entry name" value="aa-tRNA-synth_II/BPL/LPL"/>
</dbReference>
<dbReference type="RefSeq" id="WP_036523593.1">
    <property type="nucleotide sequence ID" value="NZ_JFYZ01000002.1"/>
</dbReference>
<comment type="domain">
    <text evidence="12">Consists of two distinct domains, a catalytic core and a N-terminal extension that is involved in tRNA binding.</text>
</comment>
<dbReference type="GO" id="GO:0016260">
    <property type="term" value="P:selenocysteine biosynthetic process"/>
    <property type="evidence" value="ECO:0007669"/>
    <property type="project" value="UniProtKB-UniRule"/>
</dbReference>
<comment type="subcellular location">
    <subcellularLocation>
        <location evidence="1 12">Cytoplasm</location>
    </subcellularLocation>
</comment>
<accession>A0A031K4Y9</accession>
<evidence type="ECO:0000256" key="11">
    <source>
        <dbReference type="ARBA" id="ARBA00048823"/>
    </source>
</evidence>
<feature type="binding site" evidence="12 14">
    <location>
        <begin position="261"/>
        <end position="263"/>
    </location>
    <ligand>
        <name>ATP</name>
        <dbReference type="ChEBI" id="CHEBI:30616"/>
    </ligand>
</feature>
<dbReference type="PANTHER" id="PTHR43697">
    <property type="entry name" value="SERYL-TRNA SYNTHETASE"/>
    <property type="match status" value="1"/>
</dbReference>
<sequence>MHDIRQIRENPEAFDAGLARRGVAPVAASLVALDEQRRAVATRMQEGQNRRNEASKAIGKAMGSGDTATAEALKAEVATLKDTLPALEAEEKALSAQLQDALAGLPNIPVAEVPDGEDESQNVEVSRWGTPREFAFTPREHADLGPALGLDFETGAKLSGARFTFLKGQMARLHRALAQFMLDTQTATNGYMECAVPLLVKDEAVYGTGQLPKFSEDLFRTTDGRWLIPTAEVSLTNAVSGDILNPETLPLRMTALTPCFRSEAGAAGRDTRGFIRQHQFEKVELVTIAKPEESEAEHERMVKAAEGILEALGLPYRKVLLCAGDMGATARKTFDLEVWLPGQATYREISSISNCGDYQARRMNARYKPEGSKKTEFVHTLNGSGLAVGRTLVAVLENYQQEDGSVLVPEVLKPWMGGIEKLEALV</sequence>
<dbReference type="PROSITE" id="PS50862">
    <property type="entry name" value="AA_TRNA_LIGASE_II"/>
    <property type="match status" value="1"/>
</dbReference>